<dbReference type="RefSeq" id="WP_160612351.1">
    <property type="nucleotide sequence ID" value="NZ_JAUFQM010000001.1"/>
</dbReference>
<organism evidence="1 2">
    <name type="scientific">Pontixanthobacter aestiaquae</name>
    <dbReference type="NCBI Taxonomy" id="1509367"/>
    <lineage>
        <taxon>Bacteria</taxon>
        <taxon>Pseudomonadati</taxon>
        <taxon>Pseudomonadota</taxon>
        <taxon>Alphaproteobacteria</taxon>
        <taxon>Sphingomonadales</taxon>
        <taxon>Erythrobacteraceae</taxon>
        <taxon>Pontixanthobacter</taxon>
    </lineage>
</organism>
<dbReference type="AlphaFoldDB" id="A0A844Z404"/>
<gene>
    <name evidence="1" type="ORF">GRI35_01290</name>
</gene>
<comment type="caution">
    <text evidence="1">The sequence shown here is derived from an EMBL/GenBank/DDBJ whole genome shotgun (WGS) entry which is preliminary data.</text>
</comment>
<evidence type="ECO:0000313" key="1">
    <source>
        <dbReference type="EMBL" id="MXO82006.1"/>
    </source>
</evidence>
<evidence type="ECO:0000313" key="2">
    <source>
        <dbReference type="Proteomes" id="UP000460290"/>
    </source>
</evidence>
<sequence length="45" mass="5110">MDSAKKAVGSTANHRYQRAQTGIGGFLWCIRYLTVKRGYFRGTGW</sequence>
<reference evidence="1 2" key="1">
    <citation type="submission" date="2019-12" db="EMBL/GenBank/DDBJ databases">
        <title>Genomic-based taxomic classification of the family Erythrobacteraceae.</title>
        <authorList>
            <person name="Xu L."/>
        </authorList>
    </citation>
    <scope>NUCLEOTIDE SEQUENCE [LARGE SCALE GENOMIC DNA]</scope>
    <source>
        <strain evidence="1 2">KCTC 42006</strain>
    </source>
</reference>
<dbReference type="EMBL" id="WTYZ01000001">
    <property type="protein sequence ID" value="MXO82006.1"/>
    <property type="molecule type" value="Genomic_DNA"/>
</dbReference>
<dbReference type="Proteomes" id="UP000460290">
    <property type="component" value="Unassembled WGS sequence"/>
</dbReference>
<name>A0A844Z404_9SPHN</name>
<accession>A0A844Z404</accession>
<keyword evidence="2" id="KW-1185">Reference proteome</keyword>
<protein>
    <submittedName>
        <fullName evidence="1">Uncharacterized protein</fullName>
    </submittedName>
</protein>
<proteinExistence type="predicted"/>